<comment type="similarity">
    <text evidence="2">Belongs to the methyl-accepting chemotaxis (MCP) protein family.</text>
</comment>
<dbReference type="Gene3D" id="1.10.287.950">
    <property type="entry name" value="Methyl-accepting chemotaxis protein"/>
    <property type="match status" value="2"/>
</dbReference>
<keyword evidence="4" id="KW-0175">Coiled coil</keyword>
<dbReference type="SMART" id="SM00283">
    <property type="entry name" value="MA"/>
    <property type="match status" value="1"/>
</dbReference>
<dbReference type="InterPro" id="IPR003660">
    <property type="entry name" value="HAMP_dom"/>
</dbReference>
<dbReference type="PANTHER" id="PTHR32089:SF112">
    <property type="entry name" value="LYSOZYME-LIKE PROTEIN-RELATED"/>
    <property type="match status" value="1"/>
</dbReference>
<feature type="transmembrane region" description="Helical" evidence="5">
    <location>
        <begin position="43"/>
        <end position="63"/>
    </location>
</feature>
<feature type="transmembrane region" description="Helical" evidence="5">
    <location>
        <begin position="98"/>
        <end position="117"/>
    </location>
</feature>
<dbReference type="CDD" id="cd06225">
    <property type="entry name" value="HAMP"/>
    <property type="match status" value="1"/>
</dbReference>
<keyword evidence="5" id="KW-0472">Membrane</keyword>
<dbReference type="PROSITE" id="PS50885">
    <property type="entry name" value="HAMP"/>
    <property type="match status" value="1"/>
</dbReference>
<dbReference type="EMBL" id="AP025592">
    <property type="protein sequence ID" value="BDG08991.1"/>
    <property type="molecule type" value="Genomic_DNA"/>
</dbReference>
<proteinExistence type="inferred from homology"/>
<dbReference type="Pfam" id="PF00672">
    <property type="entry name" value="HAMP"/>
    <property type="match status" value="1"/>
</dbReference>
<dbReference type="SMART" id="SM00304">
    <property type="entry name" value="HAMP"/>
    <property type="match status" value="2"/>
</dbReference>
<protein>
    <recommendedName>
        <fullName evidence="10">Methyl-accepting chemotaxis sensory transducer</fullName>
    </recommendedName>
</protein>
<dbReference type="Proteomes" id="UP001162734">
    <property type="component" value="Chromosome"/>
</dbReference>
<feature type="coiled-coil region" evidence="4">
    <location>
        <begin position="542"/>
        <end position="569"/>
    </location>
</feature>
<keyword evidence="9" id="KW-1185">Reference proteome</keyword>
<keyword evidence="5" id="KW-0812">Transmembrane</keyword>
<evidence type="ECO:0008006" key="10">
    <source>
        <dbReference type="Google" id="ProtNLM"/>
    </source>
</evidence>
<reference evidence="9" key="1">
    <citation type="journal article" date="2022" name="Int. J. Syst. Evol. Microbiol.">
        <title>Anaeromyxobacter oryzae sp. nov., Anaeromyxobacter diazotrophicus sp. nov. and Anaeromyxobacter paludicola sp. nov., isolated from paddy soils.</title>
        <authorList>
            <person name="Itoh H."/>
            <person name="Xu Z."/>
            <person name="Mise K."/>
            <person name="Masuda Y."/>
            <person name="Ushijima N."/>
            <person name="Hayakawa C."/>
            <person name="Shiratori Y."/>
            <person name="Senoo K."/>
        </authorList>
    </citation>
    <scope>NUCLEOTIDE SEQUENCE [LARGE SCALE GENOMIC DNA]</scope>
    <source>
        <strain evidence="9">Red630</strain>
    </source>
</reference>
<dbReference type="Pfam" id="PF00015">
    <property type="entry name" value="MCPsignal"/>
    <property type="match status" value="1"/>
</dbReference>
<evidence type="ECO:0000256" key="2">
    <source>
        <dbReference type="ARBA" id="ARBA00029447"/>
    </source>
</evidence>
<feature type="domain" description="HAMP" evidence="7">
    <location>
        <begin position="330"/>
        <end position="382"/>
    </location>
</feature>
<evidence type="ECO:0000256" key="5">
    <source>
        <dbReference type="SAM" id="Phobius"/>
    </source>
</evidence>
<feature type="transmembrane region" description="Helical" evidence="5">
    <location>
        <begin position="306"/>
        <end position="327"/>
    </location>
</feature>
<evidence type="ECO:0000256" key="3">
    <source>
        <dbReference type="PROSITE-ProRule" id="PRU00284"/>
    </source>
</evidence>
<evidence type="ECO:0000256" key="4">
    <source>
        <dbReference type="SAM" id="Coils"/>
    </source>
</evidence>
<gene>
    <name evidence="8" type="ORF">AMPC_21040</name>
</gene>
<evidence type="ECO:0000259" key="6">
    <source>
        <dbReference type="PROSITE" id="PS50111"/>
    </source>
</evidence>
<accession>A0ABM7XAY2</accession>
<feature type="transmembrane region" description="Helical" evidence="5">
    <location>
        <begin position="175"/>
        <end position="196"/>
    </location>
</feature>
<evidence type="ECO:0000256" key="1">
    <source>
        <dbReference type="ARBA" id="ARBA00023224"/>
    </source>
</evidence>
<evidence type="ECO:0000259" key="7">
    <source>
        <dbReference type="PROSITE" id="PS50885"/>
    </source>
</evidence>
<organism evidence="8 9">
    <name type="scientific">Anaeromyxobacter paludicola</name>
    <dbReference type="NCBI Taxonomy" id="2918171"/>
    <lineage>
        <taxon>Bacteria</taxon>
        <taxon>Pseudomonadati</taxon>
        <taxon>Myxococcota</taxon>
        <taxon>Myxococcia</taxon>
        <taxon>Myxococcales</taxon>
        <taxon>Cystobacterineae</taxon>
        <taxon>Anaeromyxobacteraceae</taxon>
        <taxon>Anaeromyxobacter</taxon>
    </lineage>
</organism>
<keyword evidence="1 3" id="KW-0807">Transducer</keyword>
<dbReference type="PANTHER" id="PTHR32089">
    <property type="entry name" value="METHYL-ACCEPTING CHEMOTAXIS PROTEIN MCPB"/>
    <property type="match status" value="1"/>
</dbReference>
<evidence type="ECO:0000313" key="8">
    <source>
        <dbReference type="EMBL" id="BDG08991.1"/>
    </source>
</evidence>
<feature type="transmembrane region" description="Helical" evidence="5">
    <location>
        <begin position="137"/>
        <end position="163"/>
    </location>
</feature>
<feature type="domain" description="Methyl-accepting transducer" evidence="6">
    <location>
        <begin position="478"/>
        <end position="707"/>
    </location>
</feature>
<sequence>MAFARRLLLQLTVLLAIPGLVAWYVLASFFPLTPGQLDLLRVAVPLALAVAEGLTFFTVWSYLAPLRTAVAARLGGGELAARDAQGGALCGHRLPGRAAAVIVVLTGVSAAALLLAASGQGFALDLALSAVAVTSSAGIMAAMLAYSVCAIEVAPALEVLGAVELREKGTLRGKILFVCYGLLSIVTLLVTATSYVRFRVDADESYVAAARRAQEKAAGWAELRGPQGAAEAVWLTVGAPTAVLGAGGEVLARYGNADAPLLSGLPEGAGVEKIAAGWRVHRPIAGGARLVTLLPEAELTERREGFWSSALLLGVVVYAAVALLVWIASRTLTVPINALETAAVQLAAGDLTVAPPSLSRDEMGQLAATFRRTIGGLTSLVGDVAAASRSVGEGTHEIGEIGERVKSGALQEHERVVAVQAAVEAMHGSVTQVGRGVEGLSDYVASTSAAVGEMAAALEEVRRQGAEMERAMETAMHDVDGLSDAGRRAQQAISTLDALAGQAATSLAGVNASLSGLEVSAEESQVTAVQVAEMAERSGGVVEEAVQGIERLREAVGDAQRKVTALGRRSDDIDQIVDFIAEVAGRTNLLSLNASIIAAQAGEHGKAFAVVADQIRDLASQIASSTKSIGAIIGAVRDDVQGTAALIERGDRLAGDGVGLARKSLDALEEIRVATARGREVAETIGQAVKSHVQSSRDVSALVGSVADGSKTLSEAVQLVGRSVSAVGTVSRGVGDMADRISRALEEQTGLGRQQLESLERINGMIGDITLAVENHDQATRRVRDSLRHLTRTAELHEQAVGELSGVAERLDGRSRALAERVGRFKV</sequence>
<evidence type="ECO:0000313" key="9">
    <source>
        <dbReference type="Proteomes" id="UP001162734"/>
    </source>
</evidence>
<name>A0ABM7XAY2_9BACT</name>
<dbReference type="InterPro" id="IPR004089">
    <property type="entry name" value="MCPsignal_dom"/>
</dbReference>
<dbReference type="SUPFAM" id="SSF58104">
    <property type="entry name" value="Methyl-accepting chemotaxis protein (MCP) signaling domain"/>
    <property type="match status" value="3"/>
</dbReference>
<dbReference type="PROSITE" id="PS50111">
    <property type="entry name" value="CHEMOTAXIS_TRANSDUC_2"/>
    <property type="match status" value="1"/>
</dbReference>
<dbReference type="RefSeq" id="WP_248340551.1">
    <property type="nucleotide sequence ID" value="NZ_AP025592.1"/>
</dbReference>
<keyword evidence="5" id="KW-1133">Transmembrane helix</keyword>
<dbReference type="Gene3D" id="6.10.340.10">
    <property type="match status" value="1"/>
</dbReference>